<dbReference type="InterPro" id="IPR032479">
    <property type="entry name" value="DUF5058"/>
</dbReference>
<feature type="transmembrane region" description="Helical" evidence="1">
    <location>
        <begin position="39"/>
        <end position="59"/>
    </location>
</feature>
<sequence length="126" mass="14386">MDMTETRKSKRLQLLERGITKEVRMNESVNYLDYANSPLMWAAAALAVAVVVFQSILFMKRSMKAASESALTTDQVHKAIKSSVISSIGPSVVILSTRRRQMPWYPWSEVSFPWPAHRIRPPWPHS</sequence>
<evidence type="ECO:0000313" key="2">
    <source>
        <dbReference type="EMBL" id="SET79488.1"/>
    </source>
</evidence>
<comment type="caution">
    <text evidence="2">The sequence shown here is derived from an EMBL/GenBank/DDBJ whole genome shotgun (WGS) entry which is preliminary data.</text>
</comment>
<keyword evidence="1" id="KW-1133">Transmembrane helix</keyword>
<reference evidence="2 3" key="1">
    <citation type="submission" date="2016-10" db="EMBL/GenBank/DDBJ databases">
        <authorList>
            <person name="Varghese N."/>
            <person name="Submissions S."/>
        </authorList>
    </citation>
    <scope>NUCLEOTIDE SEQUENCE [LARGE SCALE GENOMIC DNA]</scope>
    <source>
        <strain evidence="2 3">NLAE-zl-C196</strain>
    </source>
</reference>
<accession>A0A1I0H718</accession>
<keyword evidence="1" id="KW-0812">Transmembrane</keyword>
<evidence type="ECO:0000313" key="3">
    <source>
        <dbReference type="Proteomes" id="UP000182121"/>
    </source>
</evidence>
<organism evidence="2 3">
    <name type="scientific">Enterocloster clostridioformis</name>
    <dbReference type="NCBI Taxonomy" id="1531"/>
    <lineage>
        <taxon>Bacteria</taxon>
        <taxon>Bacillati</taxon>
        <taxon>Bacillota</taxon>
        <taxon>Clostridia</taxon>
        <taxon>Lachnospirales</taxon>
        <taxon>Lachnospiraceae</taxon>
        <taxon>Enterocloster</taxon>
    </lineage>
</organism>
<dbReference type="Proteomes" id="UP000182121">
    <property type="component" value="Unassembled WGS sequence"/>
</dbReference>
<dbReference type="AlphaFoldDB" id="A0A1I0H718"/>
<dbReference type="EMBL" id="FOIO01000025">
    <property type="protein sequence ID" value="SET79488.1"/>
    <property type="molecule type" value="Genomic_DNA"/>
</dbReference>
<evidence type="ECO:0000256" key="1">
    <source>
        <dbReference type="SAM" id="Phobius"/>
    </source>
</evidence>
<name>A0A1I0H718_9FIRM</name>
<gene>
    <name evidence="2" type="ORF">SAMN05216521_102535</name>
</gene>
<dbReference type="Pfam" id="PF16481">
    <property type="entry name" value="DUF5058"/>
    <property type="match status" value="1"/>
</dbReference>
<keyword evidence="1" id="KW-0472">Membrane</keyword>
<proteinExistence type="predicted"/>
<protein>
    <submittedName>
        <fullName evidence="2">Uncharacterized protein</fullName>
    </submittedName>
</protein>